<dbReference type="AlphaFoldDB" id="A0A9X9LNN5"/>
<dbReference type="Proteomes" id="UP000269945">
    <property type="component" value="Unassembled WGS sequence"/>
</dbReference>
<evidence type="ECO:0000313" key="2">
    <source>
        <dbReference type="EMBL" id="VCW77757.1"/>
    </source>
</evidence>
<gene>
    <name evidence="2" type="ORF">BN2614_LOCUS3</name>
</gene>
<proteinExistence type="predicted"/>
<protein>
    <submittedName>
        <fullName evidence="2">Uncharacterized protein</fullName>
    </submittedName>
</protein>
<accession>A0A9X9LNN5</accession>
<feature type="region of interest" description="Disordered" evidence="1">
    <location>
        <begin position="1"/>
        <end position="60"/>
    </location>
</feature>
<feature type="compositionally biased region" description="Low complexity" evidence="1">
    <location>
        <begin position="1"/>
        <end position="12"/>
    </location>
</feature>
<feature type="non-terminal residue" evidence="2">
    <location>
        <position position="60"/>
    </location>
</feature>
<feature type="compositionally biased region" description="Basic and acidic residues" evidence="1">
    <location>
        <begin position="17"/>
        <end position="31"/>
    </location>
</feature>
<comment type="caution">
    <text evidence="2">The sequence shown here is derived from an EMBL/GenBank/DDBJ whole genome shotgun (WGS) entry which is preliminary data.</text>
</comment>
<keyword evidence="3" id="KW-1185">Reference proteome</keyword>
<evidence type="ECO:0000313" key="3">
    <source>
        <dbReference type="Proteomes" id="UP000269945"/>
    </source>
</evidence>
<sequence length="60" mass="5970">KGSEPGGPAARGAQGGGDHKATIVSGDRPDQESASSVPEKMRTTTVDCCCSQPGARSPGK</sequence>
<evidence type="ECO:0000256" key="1">
    <source>
        <dbReference type="SAM" id="MobiDB-lite"/>
    </source>
</evidence>
<name>A0A9X9LNN5_GULGU</name>
<organism evidence="2 3">
    <name type="scientific">Gulo gulo</name>
    <name type="common">Wolverine</name>
    <name type="synonym">Gluton</name>
    <dbReference type="NCBI Taxonomy" id="48420"/>
    <lineage>
        <taxon>Eukaryota</taxon>
        <taxon>Metazoa</taxon>
        <taxon>Chordata</taxon>
        <taxon>Craniata</taxon>
        <taxon>Vertebrata</taxon>
        <taxon>Euteleostomi</taxon>
        <taxon>Mammalia</taxon>
        <taxon>Eutheria</taxon>
        <taxon>Laurasiatheria</taxon>
        <taxon>Carnivora</taxon>
        <taxon>Caniformia</taxon>
        <taxon>Musteloidea</taxon>
        <taxon>Mustelidae</taxon>
        <taxon>Guloninae</taxon>
        <taxon>Gulo</taxon>
    </lineage>
</organism>
<reference evidence="2 3" key="1">
    <citation type="submission" date="2018-10" db="EMBL/GenBank/DDBJ databases">
        <authorList>
            <person name="Ekblom R."/>
            <person name="Jareborg N."/>
        </authorList>
    </citation>
    <scope>NUCLEOTIDE SEQUENCE [LARGE SCALE GENOMIC DNA]</scope>
    <source>
        <tissue evidence="2">Muscle</tissue>
    </source>
</reference>
<dbReference type="EMBL" id="CYRY02009323">
    <property type="protein sequence ID" value="VCW77757.1"/>
    <property type="molecule type" value="Genomic_DNA"/>
</dbReference>